<keyword evidence="4" id="KW-0808">Transferase</keyword>
<dbReference type="InterPro" id="IPR045322">
    <property type="entry name" value="HECTD1/TRIP12-like"/>
</dbReference>
<feature type="active site" description="Glycyl thioester intermediate" evidence="6">
    <location>
        <position position="2039"/>
    </location>
</feature>
<feature type="region of interest" description="Disordered" evidence="7">
    <location>
        <begin position="311"/>
        <end position="339"/>
    </location>
</feature>
<feature type="compositionally biased region" description="Low complexity" evidence="7">
    <location>
        <begin position="32"/>
        <end position="60"/>
    </location>
</feature>
<evidence type="ECO:0000259" key="8">
    <source>
        <dbReference type="PROSITE" id="PS50237"/>
    </source>
</evidence>
<dbReference type="Pfam" id="PF00632">
    <property type="entry name" value="HECT"/>
    <property type="match status" value="1"/>
</dbReference>
<proteinExistence type="inferred from homology"/>
<dbReference type="CDD" id="cd00078">
    <property type="entry name" value="HECTc"/>
    <property type="match status" value="1"/>
</dbReference>
<evidence type="ECO:0000313" key="10">
    <source>
        <dbReference type="Proteomes" id="UP000279236"/>
    </source>
</evidence>
<dbReference type="RefSeq" id="XP_028478234.1">
    <property type="nucleotide sequence ID" value="XM_028621782.1"/>
</dbReference>
<sequence length="2072" mass="220416">MDRTGNTNSSHHHLSQDPVQSSQPVVDSNTITSAPAPAPAHQSTTTTTTAAITSPSTSTSHQPRTRTSHKHDAAATSSSSTANAPASSDTRVIPAVSSSVAPAPRRSARLSTTTATTAHSTERDQPVTSTSTSKKGKDKAVDETPATSSSSKNRAHTHANLPRGSVARPMRRHGPLFPPPLVADTTPPTDRKGKKRAVREPTPSNSDPTAEVEPSPKRAKKTPAYELRSKGEGSSKGKVKAPAPSKKPKSMPKKAVTPKSKKGGPSGSTDRSKKGDASARQLIDDHMDEDESQWAESGGSHAAGHLDEDHYHEDEDMDNSDHDDEDDEDDDGLGFPGRGGTSAYDRLARLADGAMFDEATAAAIFGGDFRGFGGIMSGLSNRFKRLKADLRSPKAATRLNSLRECSDLLLVSNEDTLGAAFSSSSFATEFIAILGGKPNIDHNSDDDEDMGGADDMDEDAQLAAALAMSTGGAFPGNDQQEMEAQLLACRCLAHLMEALPGSGHTLVHLGAVPVLCSKLNEISYIELAEQTLSTMEKISAEYPAAIVREGGLAALLNFLPFFSTNVQRTAVTAAANCCRNISSEHFAMIRDVFPILRDVLTQADQRLVEQATLAVVRTLEAYRHNASHLEGLLDLPTVVAINALLMPAGGSPLVSDSTYTHLLKALTSSARASAVVTVALLEAGMTSTVHHILTGVLPSSHEADEQGGAPGGQGLGSGVADMAIMQNLAHRPKDQVEEALGLICELLPPLPRDGVFDHRAYSEKSLAKIIKRGGRPERSRQRSSARATGAGAAEGSGSTSTSPGTPTEAPSTPALGTASATIASYAAKSKRDAEIQAEQRLTLLKSKTDLVSKFMRALVPVLVDVYAASVSLRVRTKSLTGLVKAAAFAESDDLQLTLTSVPMASFLGTIISSKDNPTFVLHALQLVELLATKLPDVYLTSFIREGVVFEIESLAGEELSTKAKEEAEAAAAAAVAAAAVKTEPEEDSPSTPKAGPSAGPSTLTTPAQETPKPPVPTSEVPGMPGVLATLLQTSPGAAGVPRKTTTTDPNDANIVRARVIGAKRIFTVEGNQQNEATDILEELGGLVKRLCLPEATEAELRDTLRIITAQFSSVGQALSSFELLKSGLVEGLLEYVDVDGTVSPSERRAIFYETFSDTALASPSPLTMLVKRLHESLGRLETFEVETAFNGIGGSAASSLARSMRIRLLAEEGSDIPKQISSLSVTIQAIAPVQALHDYLRPRIADPSYLSGGSTLQSMFAAYAVSRNAAGGGGSSTSRLLAALAAGAGGNPGAFGAPANPAAASSAGATTGSAAADEAATGESKKEDKPQRRRSARLSGIPPTEGAEGESTEAATETAAAGTGSTETVPPPPAALGTSPDASLLPQVPVGMDFDDDYSEEEYDAEVFEEEMEEELARPTEKVVSMSMAPDGSRVEAKTPDGTRIATPNQGASGSNAALTTPAAPRTGSYAGAVKTVPVDWHLEFSINGQVLSNEDTIYGAVHRLTKNSPNSANVFNLPVTFKFRKVDGPAPAKAPLDAPSPASTTSAAFPDVLEPTSPVSMILRLLRVVHNLSADANDVTGRPDEKLFVNNKLTAKLTRQLEETMILASGCLPEWASELPKHFSFLFPFETRYAFLRSTSFGYGRLIALWQASQPRNSNSNRRDDSLSHLGRLVRQKVRISRAQLLESCAKVLELYGTSNGILEVEYFDEIGTGLGPTLEFYALASKEFARRSLKLWRDEDESKEGPYAFHPHGLFPAPALVNEPSKDTPGSRLSYFKTLGLFVGRALLDSRIIDVNMNTVFIKRLLGKPVKKNIATLKLVDMTLARSLERLQSYLESRKEIEAMVSLPPSSRRAKLAALTIGGAKLQDLSLDFTLPGYDIELKLGGRLFDVDDSNLEEYLELVLDKTLGSGITQQVKAFQEGFSMIFPVQDLQIFSPEELGLLCGNTDEDWSKETLEQSIKADHGYNADSRTVKNLIEIMSSYDLEERRQFLQFITGAPKLPIGGFRNGLTPPFTVVRKPHEPPIKADQMLPSVMTCALYLKLPDYSTIETLRSQLNRAIVDGSGSFHLS</sequence>
<dbReference type="InterPro" id="IPR035983">
    <property type="entry name" value="Hect_E3_ubiquitin_ligase"/>
</dbReference>
<gene>
    <name evidence="9" type="primary">UFD4</name>
    <name evidence="9" type="ORF">EHS24_006312</name>
</gene>
<feature type="region of interest" description="Disordered" evidence="7">
    <location>
        <begin position="1299"/>
        <end position="1388"/>
    </location>
</feature>
<feature type="compositionally biased region" description="Polar residues" evidence="7">
    <location>
        <begin position="999"/>
        <end position="1008"/>
    </location>
</feature>
<feature type="compositionally biased region" description="Low complexity" evidence="7">
    <location>
        <begin position="74"/>
        <end position="119"/>
    </location>
</feature>
<dbReference type="InterPro" id="IPR016024">
    <property type="entry name" value="ARM-type_fold"/>
</dbReference>
<dbReference type="Gene3D" id="1.25.10.10">
    <property type="entry name" value="Leucine-rich Repeat Variant"/>
    <property type="match status" value="1"/>
</dbReference>
<dbReference type="EMBL" id="RSCE01000003">
    <property type="protein sequence ID" value="RSH84786.1"/>
    <property type="molecule type" value="Genomic_DNA"/>
</dbReference>
<dbReference type="Proteomes" id="UP000279236">
    <property type="component" value="Unassembled WGS sequence"/>
</dbReference>
<evidence type="ECO:0000313" key="9">
    <source>
        <dbReference type="EMBL" id="RSH84786.1"/>
    </source>
</evidence>
<dbReference type="Gene3D" id="3.90.1750.10">
    <property type="entry name" value="Hect, E3 ligase catalytic domains"/>
    <property type="match status" value="1"/>
</dbReference>
<evidence type="ECO:0000256" key="2">
    <source>
        <dbReference type="ARBA" id="ARBA00006331"/>
    </source>
</evidence>
<dbReference type="STRING" id="105984.A0A427Y0W9"/>
<dbReference type="GeneID" id="39590855"/>
<dbReference type="EC" id="2.3.2.26" evidence="3"/>
<dbReference type="SUPFAM" id="SSF56204">
    <property type="entry name" value="Hect, E3 ligase catalytic domain"/>
    <property type="match status" value="1"/>
</dbReference>
<dbReference type="OrthoDB" id="423283at2759"/>
<organism evidence="9 10">
    <name type="scientific">Apiotrichum porosum</name>
    <dbReference type="NCBI Taxonomy" id="105984"/>
    <lineage>
        <taxon>Eukaryota</taxon>
        <taxon>Fungi</taxon>
        <taxon>Dikarya</taxon>
        <taxon>Basidiomycota</taxon>
        <taxon>Agaricomycotina</taxon>
        <taxon>Tremellomycetes</taxon>
        <taxon>Trichosporonales</taxon>
        <taxon>Trichosporonaceae</taxon>
        <taxon>Apiotrichum</taxon>
    </lineage>
</organism>
<feature type="compositionally biased region" description="Low complexity" evidence="7">
    <location>
        <begin position="782"/>
        <end position="814"/>
    </location>
</feature>
<dbReference type="PROSITE" id="PS50237">
    <property type="entry name" value="HECT"/>
    <property type="match status" value="1"/>
</dbReference>
<dbReference type="SUPFAM" id="SSF48371">
    <property type="entry name" value="ARM repeat"/>
    <property type="match status" value="1"/>
</dbReference>
<feature type="region of interest" description="Disordered" evidence="7">
    <location>
        <begin position="767"/>
        <end position="815"/>
    </location>
</feature>
<dbReference type="InterPro" id="IPR011989">
    <property type="entry name" value="ARM-like"/>
</dbReference>
<comment type="catalytic activity">
    <reaction evidence="1">
        <text>S-ubiquitinyl-[E2 ubiquitin-conjugating enzyme]-L-cysteine + [acceptor protein]-L-lysine = [E2 ubiquitin-conjugating enzyme]-L-cysteine + N(6)-ubiquitinyl-[acceptor protein]-L-lysine.</text>
        <dbReference type="EC" id="2.3.2.26"/>
    </reaction>
</comment>
<feature type="compositionally biased region" description="Polar residues" evidence="7">
    <location>
        <begin position="1446"/>
        <end position="1458"/>
    </location>
</feature>
<feature type="compositionally biased region" description="Low complexity" evidence="7">
    <location>
        <begin position="1299"/>
        <end position="1322"/>
    </location>
</feature>
<comment type="similarity">
    <text evidence="2">Belongs to the UPL family. K-HECT subfamily.</text>
</comment>
<feature type="domain" description="HECT" evidence="8">
    <location>
        <begin position="1717"/>
        <end position="2072"/>
    </location>
</feature>
<feature type="region of interest" description="Disordered" evidence="7">
    <location>
        <begin position="1414"/>
        <end position="1458"/>
    </location>
</feature>
<feature type="compositionally biased region" description="Polar residues" evidence="7">
    <location>
        <begin position="17"/>
        <end position="31"/>
    </location>
</feature>
<evidence type="ECO:0000256" key="7">
    <source>
        <dbReference type="SAM" id="MobiDB-lite"/>
    </source>
</evidence>
<dbReference type="Pfam" id="PF25579">
    <property type="entry name" value="TPR_TRIP12_N"/>
    <property type="match status" value="1"/>
</dbReference>
<evidence type="ECO:0000256" key="1">
    <source>
        <dbReference type="ARBA" id="ARBA00000885"/>
    </source>
</evidence>
<protein>
    <recommendedName>
        <fullName evidence="3">HECT-type E3 ubiquitin transferase</fullName>
        <ecNumber evidence="3">2.3.2.26</ecNumber>
    </recommendedName>
</protein>
<feature type="compositionally biased region" description="Acidic residues" evidence="7">
    <location>
        <begin position="314"/>
        <end position="332"/>
    </location>
</feature>
<keyword evidence="10" id="KW-1185">Reference proteome</keyword>
<dbReference type="PANTHER" id="PTHR45670:SF1">
    <property type="entry name" value="E3 UBIQUITIN-PROTEIN LIGASE HECTD1"/>
    <property type="match status" value="1"/>
</dbReference>
<keyword evidence="5 6" id="KW-0833">Ubl conjugation pathway</keyword>
<evidence type="ECO:0000256" key="6">
    <source>
        <dbReference type="PROSITE-ProRule" id="PRU00104"/>
    </source>
</evidence>
<comment type="caution">
    <text evidence="9">The sequence shown here is derived from an EMBL/GenBank/DDBJ whole genome shotgun (WGS) entry which is preliminary data.</text>
</comment>
<evidence type="ECO:0000256" key="3">
    <source>
        <dbReference type="ARBA" id="ARBA00012485"/>
    </source>
</evidence>
<evidence type="ECO:0000256" key="4">
    <source>
        <dbReference type="ARBA" id="ARBA00022679"/>
    </source>
</evidence>
<feature type="region of interest" description="Disordered" evidence="7">
    <location>
        <begin position="975"/>
        <end position="1023"/>
    </location>
</feature>
<dbReference type="GO" id="GO:0043161">
    <property type="term" value="P:proteasome-mediated ubiquitin-dependent protein catabolic process"/>
    <property type="evidence" value="ECO:0007669"/>
    <property type="project" value="TreeGrafter"/>
</dbReference>
<dbReference type="GO" id="GO:0016607">
    <property type="term" value="C:nuclear speck"/>
    <property type="evidence" value="ECO:0007669"/>
    <property type="project" value="TreeGrafter"/>
</dbReference>
<feature type="compositionally biased region" description="Low complexity" evidence="7">
    <location>
        <begin position="1352"/>
        <end position="1368"/>
    </location>
</feature>
<dbReference type="SMART" id="SM00119">
    <property type="entry name" value="HECTc"/>
    <property type="match status" value="1"/>
</dbReference>
<dbReference type="InterPro" id="IPR057948">
    <property type="entry name" value="TPR_TRIP12_N"/>
</dbReference>
<dbReference type="Gene3D" id="3.30.2410.10">
    <property type="entry name" value="Hect, E3 ligase catalytic domain"/>
    <property type="match status" value="1"/>
</dbReference>
<feature type="region of interest" description="Disordered" evidence="7">
    <location>
        <begin position="287"/>
        <end position="306"/>
    </location>
</feature>
<accession>A0A427Y0W9</accession>
<evidence type="ECO:0000256" key="5">
    <source>
        <dbReference type="ARBA" id="ARBA00022786"/>
    </source>
</evidence>
<feature type="region of interest" description="Disordered" evidence="7">
    <location>
        <begin position="1"/>
        <end position="278"/>
    </location>
</feature>
<dbReference type="PANTHER" id="PTHR45670">
    <property type="entry name" value="E3 UBIQUITIN-PROTEIN LIGASE TRIP12"/>
    <property type="match status" value="1"/>
</dbReference>
<dbReference type="GO" id="GO:0061630">
    <property type="term" value="F:ubiquitin protein ligase activity"/>
    <property type="evidence" value="ECO:0007669"/>
    <property type="project" value="UniProtKB-EC"/>
</dbReference>
<name>A0A427Y0W9_9TREE</name>
<reference evidence="9 10" key="1">
    <citation type="submission" date="2018-11" db="EMBL/GenBank/DDBJ databases">
        <title>Genome sequence of Apiotrichum porosum DSM 27194.</title>
        <authorList>
            <person name="Aliyu H."/>
            <person name="Gorte O."/>
            <person name="Ochsenreither K."/>
        </authorList>
    </citation>
    <scope>NUCLEOTIDE SEQUENCE [LARGE SCALE GENOMIC DNA]</scope>
    <source>
        <strain evidence="9 10">DSM 27194</strain>
    </source>
</reference>
<dbReference type="GO" id="GO:0000209">
    <property type="term" value="P:protein polyubiquitination"/>
    <property type="evidence" value="ECO:0007669"/>
    <property type="project" value="TreeGrafter"/>
</dbReference>
<dbReference type="InterPro" id="IPR000569">
    <property type="entry name" value="HECT_dom"/>
</dbReference>